<dbReference type="OrthoDB" id="6874909at2"/>
<evidence type="ECO:0000313" key="1">
    <source>
        <dbReference type="EMBL" id="ADU24065.1"/>
    </source>
</evidence>
<dbReference type="AlphaFoldDB" id="E6UK69"/>
<proteinExistence type="predicted"/>
<keyword evidence="1" id="KW-0614">Plasmid</keyword>
<dbReference type="KEGG" id="ral:Rumal_3626"/>
<dbReference type="Proteomes" id="UP000006919">
    <property type="component" value="Plasmid pRUMAL01"/>
</dbReference>
<protein>
    <recommendedName>
        <fullName evidence="3">4Fe-4S ferredoxin-type domain-containing protein</fullName>
    </recommendedName>
</protein>
<dbReference type="EMBL" id="CP002404">
    <property type="protein sequence ID" value="ADU24065.1"/>
    <property type="molecule type" value="Genomic_DNA"/>
</dbReference>
<evidence type="ECO:0000313" key="2">
    <source>
        <dbReference type="Proteomes" id="UP000006919"/>
    </source>
</evidence>
<geneLocation type="plasmid" evidence="1 2">
    <name>pRUMAL01</name>
</geneLocation>
<reference evidence="2" key="1">
    <citation type="journal article" date="2011" name="J. Bacteriol.">
        <title>Complete genome of the cellulolytic ruminal bacterium Ruminococcus albus 7.</title>
        <authorList>
            <person name="Suen G."/>
            <person name="Stevenson D.M."/>
            <person name="Bruce D.C."/>
            <person name="Chertkov O."/>
            <person name="Copeland A."/>
            <person name="Cheng J.F."/>
            <person name="Detter C."/>
            <person name="Detter J.C."/>
            <person name="Goodwin L.A."/>
            <person name="Han C.S."/>
            <person name="Hauser L.J."/>
            <person name="Ivanova N.N."/>
            <person name="Kyrpides N.C."/>
            <person name="Land M.L."/>
            <person name="Lapidus A."/>
            <person name="Lucas S."/>
            <person name="Ovchinnikova G."/>
            <person name="Pitluck S."/>
            <person name="Tapia R."/>
            <person name="Woyke T."/>
            <person name="Boyum J."/>
            <person name="Mead D."/>
            <person name="Weimer P.J."/>
        </authorList>
    </citation>
    <scope>NUCLEOTIDE SEQUENCE [LARGE SCALE GENOMIC DNA]</scope>
    <source>
        <strain evidence="2">ATCC 27210 / DSM 20455 / JCM 14654 / NCDO 2250 / 7</strain>
        <plasmid evidence="2">pRUMAL01</plasmid>
    </source>
</reference>
<dbReference type="HOGENOM" id="CLU_1884249_0_0_9"/>
<dbReference type="RefSeq" id="WP_013483613.1">
    <property type="nucleotide sequence ID" value="NC_014824.1"/>
</dbReference>
<evidence type="ECO:0008006" key="3">
    <source>
        <dbReference type="Google" id="ProtNLM"/>
    </source>
</evidence>
<accession>E6UK69</accession>
<organism evidence="1 2">
    <name type="scientific">Ruminococcus albus (strain ATCC 27210 / DSM 20455 / JCM 14654 / NCDO 2250 / 7)</name>
    <dbReference type="NCBI Taxonomy" id="697329"/>
    <lineage>
        <taxon>Bacteria</taxon>
        <taxon>Bacillati</taxon>
        <taxon>Bacillota</taxon>
        <taxon>Clostridia</taxon>
        <taxon>Eubacteriales</taxon>
        <taxon>Oscillospiraceae</taxon>
        <taxon>Ruminococcus</taxon>
    </lineage>
</organism>
<gene>
    <name evidence="1" type="ordered locus">Rumal_3626</name>
</gene>
<sequence>MGWTGTHANFYKKKGYRTVVDVKAECDDLFAHDHGRFKVLKSTVLGRVYYAAVAICKKWPEGSSYKPEELVEIPENERRVVGFVILTSVDNNEWFNFNFKEMEETCGPCEDHCPMGIIKLLTPTASEYANEWRER</sequence>
<name>E6UK69_RUMA7</name>